<sequence length="287" mass="32096">MMHRLNKNQILIAGCGDVGSQLGLNLIAQGHQVFGLRRNINQLPVGIQGIAADLSQPDTLQALPQPIDTVFYIVSAGRRDQAVYQQAYSQGLQNLLDALQQQSIKPRQLFFISSTAVYHQQHDEWVDETSATIPDNFSGQIMLEAENIALHSGIAATVVRFSGIYGPGRNYMLGQVNRGVGYPAEPPRYSNRIHRDDCVGVLTHLHNLSHQQALLPLYLASDDNPAPLHEVSDWLAQQLGVEITERSARRTIGSKRCNNTRLKQSGYRFRYPDYHAGYPQLIQAFKR</sequence>
<evidence type="ECO:0000313" key="3">
    <source>
        <dbReference type="Proteomes" id="UP000283087"/>
    </source>
</evidence>
<dbReference type="AlphaFoldDB" id="A0A430KU83"/>
<dbReference type="OrthoDB" id="9808276at2"/>
<dbReference type="EMBL" id="RQXW01000002">
    <property type="protein sequence ID" value="RTE67069.1"/>
    <property type="molecule type" value="Genomic_DNA"/>
</dbReference>
<dbReference type="InterPro" id="IPR051783">
    <property type="entry name" value="NAD(P)-dependent_oxidoreduct"/>
</dbReference>
<protein>
    <submittedName>
        <fullName evidence="2">SDR family oxidoreductase</fullName>
    </submittedName>
</protein>
<dbReference type="Proteomes" id="UP000283087">
    <property type="component" value="Unassembled WGS sequence"/>
</dbReference>
<dbReference type="GO" id="GO:0004029">
    <property type="term" value="F:aldehyde dehydrogenase (NAD+) activity"/>
    <property type="evidence" value="ECO:0007669"/>
    <property type="project" value="TreeGrafter"/>
</dbReference>
<comment type="caution">
    <text evidence="2">The sequence shown here is derived from an EMBL/GenBank/DDBJ whole genome shotgun (WGS) entry which is preliminary data.</text>
</comment>
<evidence type="ECO:0000313" key="2">
    <source>
        <dbReference type="EMBL" id="RTE67069.1"/>
    </source>
</evidence>
<proteinExistence type="predicted"/>
<dbReference type="InterPro" id="IPR036291">
    <property type="entry name" value="NAD(P)-bd_dom_sf"/>
</dbReference>
<keyword evidence="3" id="KW-1185">Reference proteome</keyword>
<organism evidence="2 3">
    <name type="scientific">Amphritea opalescens</name>
    <dbReference type="NCBI Taxonomy" id="2490544"/>
    <lineage>
        <taxon>Bacteria</taxon>
        <taxon>Pseudomonadati</taxon>
        <taxon>Pseudomonadota</taxon>
        <taxon>Gammaproteobacteria</taxon>
        <taxon>Oceanospirillales</taxon>
        <taxon>Oceanospirillaceae</taxon>
        <taxon>Amphritea</taxon>
    </lineage>
</organism>
<dbReference type="SUPFAM" id="SSF51735">
    <property type="entry name" value="NAD(P)-binding Rossmann-fold domains"/>
    <property type="match status" value="1"/>
</dbReference>
<evidence type="ECO:0000259" key="1">
    <source>
        <dbReference type="Pfam" id="PF01370"/>
    </source>
</evidence>
<accession>A0A430KU83</accession>
<dbReference type="InterPro" id="IPR001509">
    <property type="entry name" value="Epimerase_deHydtase"/>
</dbReference>
<gene>
    <name evidence="2" type="ORF">EH243_02325</name>
</gene>
<feature type="domain" description="NAD-dependent epimerase/dehydratase" evidence="1">
    <location>
        <begin position="10"/>
        <end position="170"/>
    </location>
</feature>
<dbReference type="Pfam" id="PF01370">
    <property type="entry name" value="Epimerase"/>
    <property type="match status" value="1"/>
</dbReference>
<dbReference type="CDD" id="cd05266">
    <property type="entry name" value="SDR_a4"/>
    <property type="match status" value="1"/>
</dbReference>
<name>A0A430KU83_9GAMM</name>
<dbReference type="PANTHER" id="PTHR48079:SF6">
    <property type="entry name" value="NAD(P)-BINDING DOMAIN-CONTAINING PROTEIN-RELATED"/>
    <property type="match status" value="1"/>
</dbReference>
<dbReference type="GO" id="GO:0005737">
    <property type="term" value="C:cytoplasm"/>
    <property type="evidence" value="ECO:0007669"/>
    <property type="project" value="TreeGrafter"/>
</dbReference>
<dbReference type="Gene3D" id="3.40.50.720">
    <property type="entry name" value="NAD(P)-binding Rossmann-like Domain"/>
    <property type="match status" value="1"/>
</dbReference>
<dbReference type="PANTHER" id="PTHR48079">
    <property type="entry name" value="PROTEIN YEEZ"/>
    <property type="match status" value="1"/>
</dbReference>
<reference evidence="2 3" key="1">
    <citation type="submission" date="2018-11" db="EMBL/GenBank/DDBJ databases">
        <title>The draft genome sequence of Amphritea opalescens ANRC-JH13T.</title>
        <authorList>
            <person name="Fang Z."/>
            <person name="Zhang Y."/>
            <person name="Han X."/>
        </authorList>
    </citation>
    <scope>NUCLEOTIDE SEQUENCE [LARGE SCALE GENOMIC DNA]</scope>
    <source>
        <strain evidence="2 3">ANRC-JH13</strain>
    </source>
</reference>